<dbReference type="InterPro" id="IPR044275">
    <property type="entry name" value="KRP"/>
</dbReference>
<proteinExistence type="inferred from homology"/>
<protein>
    <recommendedName>
        <fullName evidence="5">Cyclin-dependent kinase inhibitor</fullName>
    </recommendedName>
</protein>
<feature type="compositionally biased region" description="Polar residues" evidence="6">
    <location>
        <begin position="120"/>
        <end position="131"/>
    </location>
</feature>
<dbReference type="InterPro" id="IPR044898">
    <property type="entry name" value="CDI_dom_sf"/>
</dbReference>
<dbReference type="GO" id="GO:0005654">
    <property type="term" value="C:nucleoplasm"/>
    <property type="evidence" value="ECO:0007669"/>
    <property type="project" value="UniProtKB-SubCell"/>
</dbReference>
<feature type="compositionally biased region" description="Low complexity" evidence="6">
    <location>
        <begin position="53"/>
        <end position="64"/>
    </location>
</feature>
<dbReference type="AlphaFoldDB" id="A0AAU9R8U8"/>
<dbReference type="PIRSF" id="PIRSF017811">
    <property type="entry name" value="CDK_inhib_pln"/>
    <property type="match status" value="1"/>
</dbReference>
<feature type="compositionally biased region" description="Basic and acidic residues" evidence="6">
    <location>
        <begin position="1"/>
        <end position="17"/>
    </location>
</feature>
<sequence>MNEISEREPMIFKRNSGETEFEGSNIKRIRLDDDDDDDLADSEVLRSLERTVSSSSLAYSASDSGGFSVASSEEYHHRSSSVSSGCSSSETNEISTDTRLPFLDLEAQQISETEISTLITNNFREQGSPLSENLGETAEMDSATTEKRDQRKPEKTEKSPTQAELDDFFSAAERFEQKRFTEKYNYDIVNDTPLEGRYQWVTLKP</sequence>
<dbReference type="GO" id="GO:0004861">
    <property type="term" value="F:cyclin-dependent protein serine/threonine kinase inhibitor activity"/>
    <property type="evidence" value="ECO:0007669"/>
    <property type="project" value="UniProtKB-UniRule"/>
</dbReference>
<comment type="similarity">
    <text evidence="2 5">Belongs to the CDI family. ICK/KRP subfamily.</text>
</comment>
<organism evidence="8 9">
    <name type="scientific">Thlaspi arvense</name>
    <name type="common">Field penny-cress</name>
    <dbReference type="NCBI Taxonomy" id="13288"/>
    <lineage>
        <taxon>Eukaryota</taxon>
        <taxon>Viridiplantae</taxon>
        <taxon>Streptophyta</taxon>
        <taxon>Embryophyta</taxon>
        <taxon>Tracheophyta</taxon>
        <taxon>Spermatophyta</taxon>
        <taxon>Magnoliopsida</taxon>
        <taxon>eudicotyledons</taxon>
        <taxon>Gunneridae</taxon>
        <taxon>Pentapetalae</taxon>
        <taxon>rosids</taxon>
        <taxon>malvids</taxon>
        <taxon>Brassicales</taxon>
        <taxon>Brassicaceae</taxon>
        <taxon>Thlaspideae</taxon>
        <taxon>Thlaspi</taxon>
    </lineage>
</organism>
<feature type="domain" description="Cyclin-dependent kinase inhibitor" evidence="7">
    <location>
        <begin position="160"/>
        <end position="202"/>
    </location>
</feature>
<dbReference type="Pfam" id="PF02234">
    <property type="entry name" value="CDI"/>
    <property type="match status" value="1"/>
</dbReference>
<name>A0AAU9R8U8_THLAR</name>
<keyword evidence="3 5" id="KW-0649">Protein kinase inhibitor</keyword>
<dbReference type="EMBL" id="OU466857">
    <property type="protein sequence ID" value="CAH2036254.1"/>
    <property type="molecule type" value="Genomic_DNA"/>
</dbReference>
<evidence type="ECO:0000259" key="7">
    <source>
        <dbReference type="Pfam" id="PF02234"/>
    </source>
</evidence>
<evidence type="ECO:0000256" key="6">
    <source>
        <dbReference type="SAM" id="MobiDB-lite"/>
    </source>
</evidence>
<feature type="region of interest" description="Disordered" evidence="6">
    <location>
        <begin position="1"/>
        <end position="25"/>
    </location>
</feature>
<dbReference type="Gene3D" id="4.10.365.10">
    <property type="entry name" value="p27"/>
    <property type="match status" value="1"/>
</dbReference>
<feature type="compositionally biased region" description="Low complexity" evidence="6">
    <location>
        <begin position="80"/>
        <end position="95"/>
    </location>
</feature>
<comment type="subcellular location">
    <subcellularLocation>
        <location evidence="1">Nucleus</location>
        <location evidence="1">Nucleoplasm</location>
    </subcellularLocation>
</comment>
<reference evidence="8 9" key="1">
    <citation type="submission" date="2022-03" db="EMBL/GenBank/DDBJ databases">
        <authorList>
            <person name="Nunn A."/>
            <person name="Chopra R."/>
            <person name="Nunn A."/>
            <person name="Contreras Garrido A."/>
        </authorList>
    </citation>
    <scope>NUCLEOTIDE SEQUENCE [LARGE SCALE GENOMIC DNA]</scope>
</reference>
<dbReference type="InterPro" id="IPR003175">
    <property type="entry name" value="CDI_dom"/>
</dbReference>
<evidence type="ECO:0000256" key="3">
    <source>
        <dbReference type="ARBA" id="ARBA00023013"/>
    </source>
</evidence>
<gene>
    <name evidence="8" type="ORF">TAV2_LOCUS3561</name>
</gene>
<dbReference type="Proteomes" id="UP000836841">
    <property type="component" value="Chromosome 1"/>
</dbReference>
<evidence type="ECO:0000313" key="9">
    <source>
        <dbReference type="Proteomes" id="UP000836841"/>
    </source>
</evidence>
<keyword evidence="9" id="KW-1185">Reference proteome</keyword>
<evidence type="ECO:0000256" key="2">
    <source>
        <dbReference type="ARBA" id="ARBA00010274"/>
    </source>
</evidence>
<dbReference type="FunFam" id="4.10.365.10:FF:000005">
    <property type="entry name" value="Cyclin-dependent kinase inhibitor 7"/>
    <property type="match status" value="1"/>
</dbReference>
<feature type="compositionally biased region" description="Basic and acidic residues" evidence="6">
    <location>
        <begin position="144"/>
        <end position="158"/>
    </location>
</feature>
<feature type="region of interest" description="Disordered" evidence="6">
    <location>
        <begin position="51"/>
        <end position="101"/>
    </location>
</feature>
<evidence type="ECO:0000256" key="1">
    <source>
        <dbReference type="ARBA" id="ARBA00004642"/>
    </source>
</evidence>
<dbReference type="GO" id="GO:0051726">
    <property type="term" value="P:regulation of cell cycle"/>
    <property type="evidence" value="ECO:0007669"/>
    <property type="project" value="InterPro"/>
</dbReference>
<feature type="region of interest" description="Disordered" evidence="6">
    <location>
        <begin position="120"/>
        <end position="165"/>
    </location>
</feature>
<evidence type="ECO:0000256" key="4">
    <source>
        <dbReference type="ARBA" id="ARBA00023306"/>
    </source>
</evidence>
<accession>A0AAU9R8U8</accession>
<dbReference type="PANTHER" id="PTHR46776">
    <property type="entry name" value="CYCLIN-DEPENDENT KINASE INHIBITOR 4-RELATED"/>
    <property type="match status" value="1"/>
</dbReference>
<evidence type="ECO:0000256" key="5">
    <source>
        <dbReference type="PIRNR" id="PIRNR017811"/>
    </source>
</evidence>
<keyword evidence="4" id="KW-0131">Cell cycle</keyword>
<evidence type="ECO:0000313" key="8">
    <source>
        <dbReference type="EMBL" id="CAH2036254.1"/>
    </source>
</evidence>